<reference evidence="1" key="1">
    <citation type="journal article" date="2020" name="Stud. Mycol.">
        <title>101 Dothideomycetes genomes: a test case for predicting lifestyles and emergence of pathogens.</title>
        <authorList>
            <person name="Haridas S."/>
            <person name="Albert R."/>
            <person name="Binder M."/>
            <person name="Bloem J."/>
            <person name="Labutti K."/>
            <person name="Salamov A."/>
            <person name="Andreopoulos B."/>
            <person name="Baker S."/>
            <person name="Barry K."/>
            <person name="Bills G."/>
            <person name="Bluhm B."/>
            <person name="Cannon C."/>
            <person name="Castanera R."/>
            <person name="Culley D."/>
            <person name="Daum C."/>
            <person name="Ezra D."/>
            <person name="Gonzalez J."/>
            <person name="Henrissat B."/>
            <person name="Kuo A."/>
            <person name="Liang C."/>
            <person name="Lipzen A."/>
            <person name="Lutzoni F."/>
            <person name="Magnuson J."/>
            <person name="Mondo S."/>
            <person name="Nolan M."/>
            <person name="Ohm R."/>
            <person name="Pangilinan J."/>
            <person name="Park H.-J."/>
            <person name="Ramirez L."/>
            <person name="Alfaro M."/>
            <person name="Sun H."/>
            <person name="Tritt A."/>
            <person name="Yoshinaga Y."/>
            <person name="Zwiers L.-H."/>
            <person name="Turgeon B."/>
            <person name="Goodwin S."/>
            <person name="Spatafora J."/>
            <person name="Crous P."/>
            <person name="Grigoriev I."/>
        </authorList>
    </citation>
    <scope>NUCLEOTIDE SEQUENCE</scope>
    <source>
        <strain evidence="1">ATCC 200398</strain>
    </source>
</reference>
<evidence type="ECO:0000313" key="1">
    <source>
        <dbReference type="EMBL" id="KAF2463678.1"/>
    </source>
</evidence>
<proteinExistence type="predicted"/>
<sequence length="160" mass="18283">VLEGSLYVDVGTRRVLLTPLKPELQVPPWVRNRVIPGPPFPGQRFTKFLLSSPAAVGPYMLDFIFYENYYRYMDQALAPGGEGIDLIQVLCMFDAGGSCLALPSLIPFNMTISRIMGIILGRWLGGILGYQPYYREWTTDWETARKRMETSPFQRRFARP</sequence>
<accession>A0ACB6Q9P3</accession>
<dbReference type="Proteomes" id="UP000799755">
    <property type="component" value="Unassembled WGS sequence"/>
</dbReference>
<keyword evidence="2" id="KW-1185">Reference proteome</keyword>
<name>A0ACB6Q9P3_9PLEO</name>
<dbReference type="EMBL" id="MU003548">
    <property type="protein sequence ID" value="KAF2463678.1"/>
    <property type="molecule type" value="Genomic_DNA"/>
</dbReference>
<evidence type="ECO:0000313" key="2">
    <source>
        <dbReference type="Proteomes" id="UP000799755"/>
    </source>
</evidence>
<feature type="non-terminal residue" evidence="1">
    <location>
        <position position="1"/>
    </location>
</feature>
<organism evidence="1 2">
    <name type="scientific">Lindgomyces ingoldianus</name>
    <dbReference type="NCBI Taxonomy" id="673940"/>
    <lineage>
        <taxon>Eukaryota</taxon>
        <taxon>Fungi</taxon>
        <taxon>Dikarya</taxon>
        <taxon>Ascomycota</taxon>
        <taxon>Pezizomycotina</taxon>
        <taxon>Dothideomycetes</taxon>
        <taxon>Pleosporomycetidae</taxon>
        <taxon>Pleosporales</taxon>
        <taxon>Lindgomycetaceae</taxon>
        <taxon>Lindgomyces</taxon>
    </lineage>
</organism>
<comment type="caution">
    <text evidence="1">The sequence shown here is derived from an EMBL/GenBank/DDBJ whole genome shotgun (WGS) entry which is preliminary data.</text>
</comment>
<protein>
    <submittedName>
        <fullName evidence="1">Uncharacterized protein</fullName>
    </submittedName>
</protein>
<gene>
    <name evidence="1" type="ORF">BDR25DRAFT_245311</name>
</gene>